<evidence type="ECO:0000256" key="2">
    <source>
        <dbReference type="SAM" id="Phobius"/>
    </source>
</evidence>
<evidence type="ECO:0000256" key="1">
    <source>
        <dbReference type="SAM" id="MobiDB-lite"/>
    </source>
</evidence>
<evidence type="ECO:0000313" key="4">
    <source>
        <dbReference type="Proteomes" id="UP000029482"/>
    </source>
</evidence>
<feature type="region of interest" description="Disordered" evidence="1">
    <location>
        <begin position="1"/>
        <end position="22"/>
    </location>
</feature>
<evidence type="ECO:0008006" key="5">
    <source>
        <dbReference type="Google" id="ProtNLM"/>
    </source>
</evidence>
<keyword evidence="4" id="KW-1185">Reference proteome</keyword>
<dbReference type="AlphaFoldDB" id="A0A089XDJ2"/>
<dbReference type="OrthoDB" id="4305709at2"/>
<sequence>MTTGTLPHQAGPPDERRRPVEDRRHMIRRRALTLLIIVLLIGIPAGYLVISANQSRDSGKDKEEKYSATGLTQGWPSKVQRRLYQVPVPNPADQVAWYETNNWKTSRLYVQFRTTHDGLDAFLTDLGLDRHDLTKDDLPIGARDREVTGWRFAGPGARSGPNYGAVREQKNPRPTQNVVVNFGDPAYPMVYVVSRTVP</sequence>
<keyword evidence="2" id="KW-0472">Membrane</keyword>
<feature type="region of interest" description="Disordered" evidence="1">
    <location>
        <begin position="151"/>
        <end position="172"/>
    </location>
</feature>
<proteinExistence type="predicted"/>
<organism evidence="3 4">
    <name type="scientific">Streptomyces glaucescens</name>
    <dbReference type="NCBI Taxonomy" id="1907"/>
    <lineage>
        <taxon>Bacteria</taxon>
        <taxon>Bacillati</taxon>
        <taxon>Actinomycetota</taxon>
        <taxon>Actinomycetes</taxon>
        <taxon>Kitasatosporales</taxon>
        <taxon>Streptomycetaceae</taxon>
        <taxon>Streptomyces</taxon>
    </lineage>
</organism>
<feature type="transmembrane region" description="Helical" evidence="2">
    <location>
        <begin position="31"/>
        <end position="50"/>
    </location>
</feature>
<dbReference type="RefSeq" id="WP_043505027.1">
    <property type="nucleotide sequence ID" value="NZ_CP009438.1"/>
</dbReference>
<dbReference type="eggNOG" id="COG5297">
    <property type="taxonomic scope" value="Bacteria"/>
</dbReference>
<dbReference type="STRING" id="1907.SGLAU_26905"/>
<dbReference type="HOGENOM" id="CLU_1383494_0_0_11"/>
<dbReference type="KEGG" id="sgu:SGLAU_26905"/>
<reference evidence="4" key="1">
    <citation type="journal article" date="2015" name="J. Biotechnol.">
        <title>Complete genome sequence of the actinobacterium Streptomyces glaucescens GLA.O (DSM 40922) consisting of a linear chromosome and one linear plasmid.</title>
        <authorList>
            <person name="Ortseifen V."/>
            <person name="Winkler A."/>
            <person name="Albersmeier A."/>
            <person name="Wendler S."/>
            <person name="Puhler A."/>
            <person name="Kalinowski J."/>
            <person name="Ruckert C."/>
        </authorList>
    </citation>
    <scope>NUCLEOTIDE SEQUENCE [LARGE SCALE GENOMIC DNA]</scope>
    <source>
        <strain evidence="4">DSM 40922 / GLA O</strain>
    </source>
</reference>
<keyword evidence="2" id="KW-0812">Transmembrane</keyword>
<name>A0A089XDJ2_STRGA</name>
<protein>
    <recommendedName>
        <fullName evidence="5">Sugar kinase</fullName>
    </recommendedName>
</protein>
<accession>A0A089XDJ2</accession>
<keyword evidence="2" id="KW-1133">Transmembrane helix</keyword>
<gene>
    <name evidence="3" type="ORF">SGLAU_26905</name>
</gene>
<dbReference type="Proteomes" id="UP000029482">
    <property type="component" value="Chromosome"/>
</dbReference>
<feature type="compositionally biased region" description="Basic and acidic residues" evidence="1">
    <location>
        <begin position="13"/>
        <end position="22"/>
    </location>
</feature>
<dbReference type="EMBL" id="CP009438">
    <property type="protein sequence ID" value="AIS01319.1"/>
    <property type="molecule type" value="Genomic_DNA"/>
</dbReference>
<evidence type="ECO:0000313" key="3">
    <source>
        <dbReference type="EMBL" id="AIS01319.1"/>
    </source>
</evidence>